<dbReference type="GO" id="GO:0051287">
    <property type="term" value="F:NAD binding"/>
    <property type="evidence" value="ECO:0007669"/>
    <property type="project" value="UniProtKB-ARBA"/>
</dbReference>
<comment type="catalytic activity">
    <reaction evidence="7 8">
        <text>NAD(+) + ATP = ADP + NADP(+) + H(+)</text>
        <dbReference type="Rhea" id="RHEA:18629"/>
        <dbReference type="ChEBI" id="CHEBI:15378"/>
        <dbReference type="ChEBI" id="CHEBI:30616"/>
        <dbReference type="ChEBI" id="CHEBI:57540"/>
        <dbReference type="ChEBI" id="CHEBI:58349"/>
        <dbReference type="ChEBI" id="CHEBI:456216"/>
        <dbReference type="EC" id="2.7.1.23"/>
    </reaction>
</comment>
<dbReference type="HAMAP" id="MF_00361">
    <property type="entry name" value="NAD_kinase"/>
    <property type="match status" value="1"/>
</dbReference>
<evidence type="ECO:0000313" key="10">
    <source>
        <dbReference type="Proteomes" id="UP000234789"/>
    </source>
</evidence>
<dbReference type="InterPro" id="IPR002504">
    <property type="entry name" value="NADK"/>
</dbReference>
<dbReference type="GO" id="GO:0003951">
    <property type="term" value="F:NAD+ kinase activity"/>
    <property type="evidence" value="ECO:0007669"/>
    <property type="project" value="UniProtKB-UniRule"/>
</dbReference>
<feature type="binding site" evidence="8">
    <location>
        <begin position="160"/>
        <end position="165"/>
    </location>
    <ligand>
        <name>NAD(+)</name>
        <dbReference type="ChEBI" id="CHEBI:57540"/>
    </ligand>
</feature>
<keyword evidence="10" id="KW-1185">Reference proteome</keyword>
<dbReference type="Gene3D" id="3.40.50.10330">
    <property type="entry name" value="Probable inorganic polyphosphate/atp-NAD kinase, domain 1"/>
    <property type="match status" value="1"/>
</dbReference>
<dbReference type="SUPFAM" id="SSF111331">
    <property type="entry name" value="NAD kinase/diacylglycerol kinase-like"/>
    <property type="match status" value="1"/>
</dbReference>
<keyword evidence="4 8" id="KW-0067">ATP-binding</keyword>
<dbReference type="Gene3D" id="2.60.200.30">
    <property type="entry name" value="Probable inorganic polyphosphate/atp-NAD kinase, domain 2"/>
    <property type="match status" value="1"/>
</dbReference>
<organism evidence="9 10">
    <name type="scientific">Paenibacillus pasadenensis</name>
    <dbReference type="NCBI Taxonomy" id="217090"/>
    <lineage>
        <taxon>Bacteria</taxon>
        <taxon>Bacillati</taxon>
        <taxon>Bacillota</taxon>
        <taxon>Bacilli</taxon>
        <taxon>Bacillales</taxon>
        <taxon>Paenibacillaceae</taxon>
        <taxon>Paenibacillus</taxon>
    </lineage>
</organism>
<dbReference type="GO" id="GO:0046872">
    <property type="term" value="F:metal ion binding"/>
    <property type="evidence" value="ECO:0007669"/>
    <property type="project" value="UniProtKB-UniRule"/>
</dbReference>
<evidence type="ECO:0000256" key="5">
    <source>
        <dbReference type="ARBA" id="ARBA00022857"/>
    </source>
</evidence>
<keyword evidence="6 8" id="KW-0520">NAD</keyword>
<proteinExistence type="inferred from homology"/>
<dbReference type="InterPro" id="IPR017438">
    <property type="entry name" value="ATP-NAD_kinase_N"/>
</dbReference>
<comment type="cofactor">
    <cofactor evidence="8">
        <name>a divalent metal cation</name>
        <dbReference type="ChEBI" id="CHEBI:60240"/>
    </cofactor>
</comment>
<dbReference type="Pfam" id="PF01513">
    <property type="entry name" value="NAD_kinase"/>
    <property type="match status" value="1"/>
</dbReference>
<dbReference type="GO" id="GO:0005524">
    <property type="term" value="F:ATP binding"/>
    <property type="evidence" value="ECO:0007669"/>
    <property type="project" value="UniProtKB-KW"/>
</dbReference>
<keyword evidence="2 8" id="KW-0547">Nucleotide-binding</keyword>
<comment type="similarity">
    <text evidence="8">Belongs to the NAD kinase family.</text>
</comment>
<comment type="caution">
    <text evidence="8">Lacks conserved residue(s) required for the propagation of feature annotation.</text>
</comment>
<keyword evidence="5 8" id="KW-0521">NADP</keyword>
<evidence type="ECO:0000256" key="1">
    <source>
        <dbReference type="ARBA" id="ARBA00022679"/>
    </source>
</evidence>
<dbReference type="NCBIfam" id="NF003424">
    <property type="entry name" value="PRK04885.1"/>
    <property type="match status" value="1"/>
</dbReference>
<keyword evidence="1 8" id="KW-0808">Transferase</keyword>
<feature type="binding site" evidence="8">
    <location>
        <begin position="121"/>
        <end position="122"/>
    </location>
    <ligand>
        <name>NAD(+)</name>
        <dbReference type="ChEBI" id="CHEBI:57540"/>
    </ligand>
</feature>
<dbReference type="InterPro" id="IPR016064">
    <property type="entry name" value="NAD/diacylglycerol_kinase_sf"/>
</dbReference>
<evidence type="ECO:0000256" key="7">
    <source>
        <dbReference type="ARBA" id="ARBA00047925"/>
    </source>
</evidence>
<feature type="active site" description="Proton acceptor" evidence="8">
    <location>
        <position position="46"/>
    </location>
</feature>
<sequence>MLNYVVLSRGDRLSNELTERFHRLAAGRGFIRNDKKPDMVISIGGDGTLLHAFHTYLERIEEVAFVGVHTGHLGFYADWQADELEELVRMMAEQQPKLVHYPLAQIELDTPEGTTGYLALNEFTLKGVDGTLVVQVNINDEPFEMFRGDGMVISTPTGSTAYNKSLNGAVIHPSIPSLQLAEIASINNRVYRTLGTSVILPQHHHCDLLSKKDQRLLLTIDHLNIQRSDIRSIRCSVAESRVSFARYRPFPFWNRVRDAFIDTNDSQPQPDSRFPG</sequence>
<feature type="binding site" evidence="8">
    <location>
        <position position="149"/>
    </location>
    <ligand>
        <name>NAD(+)</name>
        <dbReference type="ChEBI" id="CHEBI:57540"/>
    </ligand>
</feature>
<protein>
    <recommendedName>
        <fullName evidence="8">NAD kinase</fullName>
        <ecNumber evidence="8">2.7.1.23</ecNumber>
    </recommendedName>
    <alternativeName>
        <fullName evidence="8">ATP-dependent NAD kinase</fullName>
    </alternativeName>
</protein>
<evidence type="ECO:0000256" key="4">
    <source>
        <dbReference type="ARBA" id="ARBA00022840"/>
    </source>
</evidence>
<gene>
    <name evidence="8" type="primary">nadK</name>
    <name evidence="9" type="ORF">B8V81_3384</name>
</gene>
<comment type="subcellular location">
    <subcellularLocation>
        <location evidence="8">Cytoplasm</location>
    </subcellularLocation>
</comment>
<dbReference type="AlphaFoldDB" id="A0A2N5N3N8"/>
<evidence type="ECO:0000256" key="3">
    <source>
        <dbReference type="ARBA" id="ARBA00022777"/>
    </source>
</evidence>
<evidence type="ECO:0000313" key="9">
    <source>
        <dbReference type="EMBL" id="PLT44953.1"/>
    </source>
</evidence>
<dbReference type="Proteomes" id="UP000234789">
    <property type="component" value="Unassembled WGS sequence"/>
</dbReference>
<dbReference type="GO" id="GO:0005737">
    <property type="term" value="C:cytoplasm"/>
    <property type="evidence" value="ECO:0007669"/>
    <property type="project" value="UniProtKB-SubCell"/>
</dbReference>
<dbReference type="EC" id="2.7.1.23" evidence="8"/>
<dbReference type="GO" id="GO:0006741">
    <property type="term" value="P:NADP+ biosynthetic process"/>
    <property type="evidence" value="ECO:0007669"/>
    <property type="project" value="UniProtKB-UniRule"/>
</dbReference>
<evidence type="ECO:0000256" key="6">
    <source>
        <dbReference type="ARBA" id="ARBA00023027"/>
    </source>
</evidence>
<evidence type="ECO:0000256" key="2">
    <source>
        <dbReference type="ARBA" id="ARBA00022741"/>
    </source>
</evidence>
<dbReference type="InterPro" id="IPR017437">
    <property type="entry name" value="ATP-NAD_kinase_PpnK-typ_C"/>
</dbReference>
<keyword evidence="3 8" id="KW-0418">Kinase</keyword>
<reference evidence="9 10" key="1">
    <citation type="submission" date="2017-05" db="EMBL/GenBank/DDBJ databases">
        <title>Functional genome analysis of Paenibacillus pasadenensis strain R16: insights on endophytic life style and antifungal activity.</title>
        <authorList>
            <person name="Passera A."/>
            <person name="Marcolungo L."/>
            <person name="Casati P."/>
            <person name="Brasca M."/>
            <person name="Quaglino F."/>
            <person name="Delledonne M."/>
        </authorList>
    </citation>
    <scope>NUCLEOTIDE SEQUENCE [LARGE SCALE GENOMIC DNA]</scope>
    <source>
        <strain evidence="9 10">R16</strain>
    </source>
</reference>
<feature type="binding site" evidence="8">
    <location>
        <position position="147"/>
    </location>
    <ligand>
        <name>NAD(+)</name>
        <dbReference type="ChEBI" id="CHEBI:57540"/>
    </ligand>
</feature>
<dbReference type="Pfam" id="PF20143">
    <property type="entry name" value="NAD_kinase_C"/>
    <property type="match status" value="1"/>
</dbReference>
<accession>A0A2N5N3N8</accession>
<feature type="binding site" evidence="8">
    <location>
        <position position="51"/>
    </location>
    <ligand>
        <name>NAD(+)</name>
        <dbReference type="ChEBI" id="CHEBI:57540"/>
    </ligand>
</feature>
<dbReference type="GO" id="GO:0019674">
    <property type="term" value="P:NAD+ metabolic process"/>
    <property type="evidence" value="ECO:0007669"/>
    <property type="project" value="InterPro"/>
</dbReference>
<evidence type="ECO:0000256" key="8">
    <source>
        <dbReference type="HAMAP-Rule" id="MF_00361"/>
    </source>
</evidence>
<dbReference type="PANTHER" id="PTHR20275">
    <property type="entry name" value="NAD KINASE"/>
    <property type="match status" value="1"/>
</dbReference>
<comment type="function">
    <text evidence="8">Involved in the regulation of the intracellular balance of NAD and NADP, and is a key enzyme in the biosynthesis of NADP. Catalyzes specifically the phosphorylation on 2'-hydroxyl of the adenosine moiety of NAD to yield NADP.</text>
</comment>
<feature type="binding site" evidence="8">
    <location>
        <begin position="46"/>
        <end position="47"/>
    </location>
    <ligand>
        <name>NAD(+)</name>
        <dbReference type="ChEBI" id="CHEBI:57540"/>
    </ligand>
</feature>
<dbReference type="PANTHER" id="PTHR20275:SF0">
    <property type="entry name" value="NAD KINASE"/>
    <property type="match status" value="1"/>
</dbReference>
<name>A0A2N5N3N8_9BACL</name>
<keyword evidence="8" id="KW-0963">Cytoplasm</keyword>
<feature type="binding site" evidence="8">
    <location>
        <position position="184"/>
    </location>
    <ligand>
        <name>NAD(+)</name>
        <dbReference type="ChEBI" id="CHEBI:57540"/>
    </ligand>
</feature>
<dbReference type="EMBL" id="NFEZ01000004">
    <property type="protein sequence ID" value="PLT44953.1"/>
    <property type="molecule type" value="Genomic_DNA"/>
</dbReference>
<comment type="caution">
    <text evidence="9">The sequence shown here is derived from an EMBL/GenBank/DDBJ whole genome shotgun (WGS) entry which is preliminary data.</text>
</comment>